<dbReference type="PROSITE" id="PS00611">
    <property type="entry name" value="HISOL_DEHYDROGENASE"/>
    <property type="match status" value="1"/>
</dbReference>
<feature type="binding site" evidence="5">
    <location>
        <position position="188"/>
    </location>
    <ligand>
        <name>NAD(+)</name>
        <dbReference type="ChEBI" id="CHEBI:57540"/>
    </ligand>
</feature>
<dbReference type="RefSeq" id="WP_110495329.1">
    <property type="nucleotide sequence ID" value="NZ_CP029811.1"/>
</dbReference>
<evidence type="ECO:0000256" key="6">
    <source>
        <dbReference type="PIRNR" id="PIRNR000099"/>
    </source>
</evidence>
<dbReference type="Pfam" id="PF00815">
    <property type="entry name" value="Histidinol_dh"/>
    <property type="match status" value="1"/>
</dbReference>
<keyword evidence="2 5" id="KW-0479">Metal-binding</keyword>
<comment type="pathway">
    <text evidence="5">Amino-acid biosynthesis; L-histidine biosynthesis; L-histidine from 5-phospho-alpha-D-ribose 1-diphosphate: step 9/9.</text>
</comment>
<comment type="function">
    <text evidence="5">Catalyzes the sequential NAD-dependent oxidations of L-histidinol to L-histidinaldehyde and then to L-histidine.</text>
</comment>
<feature type="binding site" evidence="5">
    <location>
        <position position="420"/>
    </location>
    <ligand>
        <name>substrate</name>
    </ligand>
</feature>
<feature type="binding site" evidence="5">
    <location>
        <position position="258"/>
    </location>
    <ligand>
        <name>Zn(2+)</name>
        <dbReference type="ChEBI" id="CHEBI:29105"/>
    </ligand>
</feature>
<feature type="binding site" evidence="5">
    <location>
        <position position="361"/>
    </location>
    <ligand>
        <name>Zn(2+)</name>
        <dbReference type="ChEBI" id="CHEBI:29105"/>
    </ligand>
</feature>
<name>A0ABM6WMX3_9FLAO</name>
<dbReference type="HAMAP" id="MF_01024">
    <property type="entry name" value="HisD"/>
    <property type="match status" value="1"/>
</dbReference>
<feature type="binding site" evidence="5">
    <location>
        <position position="236"/>
    </location>
    <ligand>
        <name>substrate</name>
    </ligand>
</feature>
<feature type="binding site" evidence="5">
    <location>
        <position position="261"/>
    </location>
    <ligand>
        <name>Zn(2+)</name>
        <dbReference type="ChEBI" id="CHEBI:29105"/>
    </ligand>
</feature>
<feature type="active site" description="Proton acceptor" evidence="5">
    <location>
        <position position="327"/>
    </location>
</feature>
<dbReference type="SUPFAM" id="SSF53720">
    <property type="entry name" value="ALDH-like"/>
    <property type="match status" value="1"/>
</dbReference>
<comment type="cofactor">
    <cofactor evidence="5">
        <name>Zn(2+)</name>
        <dbReference type="ChEBI" id="CHEBI:29105"/>
    </cofactor>
    <text evidence="5">Binds 1 zinc ion per subunit.</text>
</comment>
<evidence type="ECO:0000256" key="7">
    <source>
        <dbReference type="RuleBase" id="RU004175"/>
    </source>
</evidence>
<dbReference type="Gene3D" id="1.20.5.1300">
    <property type="match status" value="1"/>
</dbReference>
<evidence type="ECO:0000256" key="1">
    <source>
        <dbReference type="ARBA" id="ARBA00010178"/>
    </source>
</evidence>
<dbReference type="InterPro" id="IPR016161">
    <property type="entry name" value="Ald_DH/histidinol_DH"/>
</dbReference>
<dbReference type="CDD" id="cd06572">
    <property type="entry name" value="Histidinol_dh"/>
    <property type="match status" value="1"/>
</dbReference>
<dbReference type="InterPro" id="IPR001692">
    <property type="entry name" value="Histidinol_DH_CS"/>
</dbReference>
<keyword evidence="4 5" id="KW-0560">Oxidoreductase</keyword>
<evidence type="ECO:0000256" key="4">
    <source>
        <dbReference type="ARBA" id="ARBA00023002"/>
    </source>
</evidence>
<evidence type="ECO:0000313" key="9">
    <source>
        <dbReference type="Proteomes" id="UP000247917"/>
    </source>
</evidence>
<feature type="binding site" evidence="5">
    <location>
        <position position="328"/>
    </location>
    <ligand>
        <name>substrate</name>
    </ligand>
</feature>
<dbReference type="InterPro" id="IPR012131">
    <property type="entry name" value="Hstdl_DH"/>
</dbReference>
<gene>
    <name evidence="5 8" type="primary">hisD</name>
    <name evidence="8" type="ORF">DM808_02070</name>
</gene>
<dbReference type="PIRSF" id="PIRSF000099">
    <property type="entry name" value="Histidinol_dh"/>
    <property type="match status" value="1"/>
</dbReference>
<dbReference type="PANTHER" id="PTHR21256">
    <property type="entry name" value="HISTIDINOL DEHYDROGENASE HDH"/>
    <property type="match status" value="1"/>
</dbReference>
<comment type="catalytic activity">
    <reaction evidence="5">
        <text>L-histidinol + 2 NAD(+) + H2O = L-histidine + 2 NADH + 3 H(+)</text>
        <dbReference type="Rhea" id="RHEA:20641"/>
        <dbReference type="ChEBI" id="CHEBI:15377"/>
        <dbReference type="ChEBI" id="CHEBI:15378"/>
        <dbReference type="ChEBI" id="CHEBI:57540"/>
        <dbReference type="ChEBI" id="CHEBI:57595"/>
        <dbReference type="ChEBI" id="CHEBI:57699"/>
        <dbReference type="ChEBI" id="CHEBI:57945"/>
        <dbReference type="EC" id="1.1.1.23"/>
    </reaction>
</comment>
<reference evidence="8 9" key="1">
    <citation type="journal article" date="2018" name="Genome Biol. Evol.">
        <title>Parallel and Gradual Genome Erosion in the Blattabacterium Endosymbionts of Mastotermes darwiniensis and Cryptocercus Wood Roaches.</title>
        <authorList>
            <person name="Kinjo Y."/>
            <person name="Bourguignon T."/>
            <person name="Tong K.J."/>
            <person name="Kuwahara H."/>
            <person name="Lim S.J."/>
            <person name="Yoon K.B."/>
            <person name="Shigenobu S."/>
            <person name="Park Y.C."/>
            <person name="Nalepa C.A."/>
            <person name="Hongoh Y."/>
            <person name="Ohkuma M."/>
            <person name="Lo N."/>
            <person name="Tokuda G."/>
        </authorList>
    </citation>
    <scope>NUCLEOTIDE SEQUENCE [LARGE SCALE GENOMIC DNA]</scope>
    <source>
        <strain evidence="8 9">CPUsv</strain>
    </source>
</reference>
<proteinExistence type="inferred from homology"/>
<keyword evidence="5" id="KW-0028">Amino-acid biosynthesis</keyword>
<comment type="similarity">
    <text evidence="1 5 6 7">Belongs to the histidinol dehydrogenase family.</text>
</comment>
<feature type="binding site" evidence="5">
    <location>
        <position position="126"/>
    </location>
    <ligand>
        <name>NAD(+)</name>
        <dbReference type="ChEBI" id="CHEBI:57540"/>
    </ligand>
</feature>
<dbReference type="EMBL" id="CP029812">
    <property type="protein sequence ID" value="AWU39939.1"/>
    <property type="molecule type" value="Genomic_DNA"/>
</dbReference>
<dbReference type="InterPro" id="IPR022695">
    <property type="entry name" value="Histidinol_DH_monofunct"/>
</dbReference>
<accession>A0ABM6WMX3</accession>
<protein>
    <recommendedName>
        <fullName evidence="5">Histidinol dehydrogenase</fullName>
        <shortName evidence="5">HDH</shortName>
        <ecNumber evidence="5">1.1.1.23</ecNumber>
    </recommendedName>
</protein>
<feature type="binding site" evidence="5">
    <location>
        <position position="420"/>
    </location>
    <ligand>
        <name>Zn(2+)</name>
        <dbReference type="ChEBI" id="CHEBI:29105"/>
    </ligand>
</feature>
<feature type="binding site" evidence="5">
    <location>
        <position position="261"/>
    </location>
    <ligand>
        <name>substrate</name>
    </ligand>
</feature>
<dbReference type="NCBIfam" id="TIGR00069">
    <property type="entry name" value="hisD"/>
    <property type="match status" value="1"/>
</dbReference>
<keyword evidence="3 5" id="KW-0862">Zinc</keyword>
<evidence type="ECO:0000256" key="3">
    <source>
        <dbReference type="ARBA" id="ARBA00022833"/>
    </source>
</evidence>
<feature type="binding site" evidence="5">
    <location>
        <position position="415"/>
    </location>
    <ligand>
        <name>substrate</name>
    </ligand>
</feature>
<dbReference type="Proteomes" id="UP000247917">
    <property type="component" value="Chromosome"/>
</dbReference>
<organism evidence="8 9">
    <name type="scientific">Blattabacterium punctulatus</name>
    <dbReference type="NCBI Taxonomy" id="164514"/>
    <lineage>
        <taxon>Bacteria</taxon>
        <taxon>Pseudomonadati</taxon>
        <taxon>Bacteroidota</taxon>
        <taxon>Flavobacteriia</taxon>
        <taxon>Flavobacteriales</taxon>
        <taxon>Blattabacteriaceae</taxon>
        <taxon>Blattabacterium</taxon>
    </lineage>
</organism>
<feature type="binding site" evidence="5">
    <location>
        <position position="211"/>
    </location>
    <ligand>
        <name>NAD(+)</name>
        <dbReference type="ChEBI" id="CHEBI:57540"/>
    </ligand>
</feature>
<dbReference type="PRINTS" id="PR00083">
    <property type="entry name" value="HOLDHDRGNASE"/>
</dbReference>
<feature type="active site" description="Proton acceptor" evidence="5">
    <location>
        <position position="328"/>
    </location>
</feature>
<evidence type="ECO:0000256" key="2">
    <source>
        <dbReference type="ARBA" id="ARBA00022723"/>
    </source>
</evidence>
<dbReference type="EC" id="1.1.1.23" evidence="5"/>
<keyword evidence="9" id="KW-1185">Reference proteome</keyword>
<feature type="binding site" evidence="5">
    <location>
        <position position="258"/>
    </location>
    <ligand>
        <name>substrate</name>
    </ligand>
</feature>
<evidence type="ECO:0000313" key="8">
    <source>
        <dbReference type="EMBL" id="AWU39939.1"/>
    </source>
</evidence>
<keyword evidence="5" id="KW-0520">NAD</keyword>
<keyword evidence="5" id="KW-0368">Histidine biosynthesis</keyword>
<evidence type="ECO:0000256" key="5">
    <source>
        <dbReference type="HAMAP-Rule" id="MF_01024"/>
    </source>
</evidence>
<dbReference type="PANTHER" id="PTHR21256:SF2">
    <property type="entry name" value="HISTIDINE BIOSYNTHESIS TRIFUNCTIONAL PROTEIN"/>
    <property type="match status" value="1"/>
</dbReference>
<dbReference type="Gene3D" id="3.40.50.1980">
    <property type="entry name" value="Nitrogenase molybdenum iron protein domain"/>
    <property type="match status" value="2"/>
</dbReference>
<sequence>MNIQVYMHPSFNTWKYIIKRPIKDISILTDSVTPIINNVKKYGDLALKTYTKKYDNFNLKYIQVTEEDINKANIKISNCLKKSIEIAYKNIKFFHQKQIHEESKIEVLPGIICWRKSVPIEKVGFYIPGGSAPLLSTVLMLGIPGKLAGCENIILCSPPNKNGEIHPSILYTAKYIGITQIYKIGGAQAIAAMAYGTESIPSVYKIFGPGNSYVTIAKQIVSQNGIVAIDIPAGPSEIVILADNTANPEYVASDLLSQSEHDMESYILLVTINESWWIEKVKSELKKQLINLSYRKNIMKKAFEKSKIIVFDSLEEGINLINEIAPEHLIINCNNAIYWSNKIKNAGSIFLGNYSPISIGDYATGPNHVLPTYGYAKSYSGVSVDSFIKKITFQKISKKGLRNLSKCVDVLSSEEGLIAHKKSINIRLKK</sequence>
<feature type="binding site" evidence="5">
    <location>
        <position position="361"/>
    </location>
    <ligand>
        <name>substrate</name>
    </ligand>
</feature>